<accession>A0A4Q2V4P4</accession>
<organism evidence="2 3">
    <name type="scientific">Fusarium oxysporum f. sp. narcissi</name>
    <dbReference type="NCBI Taxonomy" id="451672"/>
    <lineage>
        <taxon>Eukaryota</taxon>
        <taxon>Fungi</taxon>
        <taxon>Dikarya</taxon>
        <taxon>Ascomycota</taxon>
        <taxon>Pezizomycotina</taxon>
        <taxon>Sordariomycetes</taxon>
        <taxon>Hypocreomycetidae</taxon>
        <taxon>Hypocreales</taxon>
        <taxon>Nectriaceae</taxon>
        <taxon>Fusarium</taxon>
        <taxon>Fusarium oxysporum species complex</taxon>
    </lineage>
</organism>
<dbReference type="EMBL" id="MQTW01000229">
    <property type="protein sequence ID" value="RYC81682.1"/>
    <property type="molecule type" value="Genomic_DNA"/>
</dbReference>
<comment type="caution">
    <text evidence="2">The sequence shown here is derived from an EMBL/GenBank/DDBJ whole genome shotgun (WGS) entry which is preliminary data.</text>
</comment>
<dbReference type="Proteomes" id="UP000290540">
    <property type="component" value="Unassembled WGS sequence"/>
</dbReference>
<proteinExistence type="predicted"/>
<reference evidence="2 3" key="1">
    <citation type="submission" date="2016-12" db="EMBL/GenBank/DDBJ databases">
        <title>Draft genome sequence of Fusarium oxysporum causing rot on Narcissus.</title>
        <authorList>
            <person name="Armitage A.D."/>
            <person name="Taylor A."/>
            <person name="Clarkson J.P."/>
            <person name="Harrison R.J."/>
            <person name="Jackson A.C."/>
        </authorList>
    </citation>
    <scope>NUCLEOTIDE SEQUENCE [LARGE SCALE GENOMIC DNA]</scope>
    <source>
        <strain evidence="2 3">N139</strain>
    </source>
</reference>
<evidence type="ECO:0000259" key="1">
    <source>
        <dbReference type="Pfam" id="PF25534"/>
    </source>
</evidence>
<protein>
    <recommendedName>
        <fullName evidence="1">DUF7918 domain-containing protein</fullName>
    </recommendedName>
</protein>
<feature type="domain" description="DUF7918" evidence="1">
    <location>
        <begin position="9"/>
        <end position="233"/>
    </location>
</feature>
<dbReference type="AlphaFoldDB" id="A0A4Q2V4P4"/>
<sequence length="275" mass="30573">MAILPAVPGITIVVLIDDTPTREYRPPCPPLPIDLNGGHDLPTTGCFIESQAEKAYEIGYRVSPNFFPDDTDLLILSIFIDGVLLDEWAVLKTQLNGRDYINKISYFQRDLPDSSPELYSMVFERLTMEEADQATTNADLQRIKTLGTIKVVVGVAKGATDLQKAPSFDDGKRNESLALSQKALVLDNHERGHGTSYRKIDDNRVFDSPPLLAPDTQSLGCFVFCYRPHDFFEAWNMLDPSFIKHEVHGMQQPTQGSRASIVPVGCTVVDLTGEQ</sequence>
<dbReference type="Pfam" id="PF25534">
    <property type="entry name" value="DUF7918"/>
    <property type="match status" value="1"/>
</dbReference>
<dbReference type="InterPro" id="IPR057678">
    <property type="entry name" value="DUF7918"/>
</dbReference>
<evidence type="ECO:0000313" key="3">
    <source>
        <dbReference type="Proteomes" id="UP000290540"/>
    </source>
</evidence>
<name>A0A4Q2V4P4_FUSOX</name>
<evidence type="ECO:0000313" key="2">
    <source>
        <dbReference type="EMBL" id="RYC81682.1"/>
    </source>
</evidence>
<gene>
    <name evidence="2" type="ORF">BFJ63_vAg15434</name>
</gene>